<feature type="compositionally biased region" description="Basic residues" evidence="8">
    <location>
        <begin position="265"/>
        <end position="274"/>
    </location>
</feature>
<feature type="region of interest" description="Disordered" evidence="8">
    <location>
        <begin position="88"/>
        <end position="209"/>
    </location>
</feature>
<feature type="compositionally biased region" description="Basic and acidic residues" evidence="8">
    <location>
        <begin position="94"/>
        <end position="104"/>
    </location>
</feature>
<dbReference type="InterPro" id="IPR000433">
    <property type="entry name" value="Znf_ZZ"/>
</dbReference>
<feature type="compositionally biased region" description="Basic and acidic residues" evidence="8">
    <location>
        <begin position="306"/>
        <end position="320"/>
    </location>
</feature>
<dbReference type="InterPro" id="IPR001841">
    <property type="entry name" value="Znf_RING"/>
</dbReference>
<evidence type="ECO:0000256" key="4">
    <source>
        <dbReference type="ARBA" id="ARBA00022771"/>
    </source>
</evidence>
<dbReference type="InterPro" id="IPR043145">
    <property type="entry name" value="Znf_ZZ_sf"/>
</dbReference>
<dbReference type="InterPro" id="IPR017907">
    <property type="entry name" value="Znf_RING_CS"/>
</dbReference>
<evidence type="ECO:0000313" key="10">
    <source>
        <dbReference type="EMBL" id="KAF2400832.1"/>
    </source>
</evidence>
<evidence type="ECO:0000256" key="3">
    <source>
        <dbReference type="ARBA" id="ARBA00022723"/>
    </source>
</evidence>
<keyword evidence="4 7" id="KW-0863">Zinc-finger</keyword>
<organism evidence="10 11">
    <name type="scientific">Trichodelitschia bisporula</name>
    <dbReference type="NCBI Taxonomy" id="703511"/>
    <lineage>
        <taxon>Eukaryota</taxon>
        <taxon>Fungi</taxon>
        <taxon>Dikarya</taxon>
        <taxon>Ascomycota</taxon>
        <taxon>Pezizomycotina</taxon>
        <taxon>Dothideomycetes</taxon>
        <taxon>Dothideomycetes incertae sedis</taxon>
        <taxon>Phaeotrichales</taxon>
        <taxon>Phaeotrichaceae</taxon>
        <taxon>Trichodelitschia</taxon>
    </lineage>
</organism>
<accession>A0A6G1HXU4</accession>
<dbReference type="CDD" id="cd02249">
    <property type="entry name" value="ZZ"/>
    <property type="match status" value="1"/>
</dbReference>
<dbReference type="OrthoDB" id="1305878at2759"/>
<dbReference type="SUPFAM" id="SSF57850">
    <property type="entry name" value="RING/U-box"/>
    <property type="match status" value="4"/>
</dbReference>
<dbReference type="EMBL" id="ML996694">
    <property type="protein sequence ID" value="KAF2400832.1"/>
    <property type="molecule type" value="Genomic_DNA"/>
</dbReference>
<evidence type="ECO:0000256" key="2">
    <source>
        <dbReference type="ARBA" id="ARBA00022443"/>
    </source>
</evidence>
<dbReference type="SMART" id="SM00326">
    <property type="entry name" value="SH3"/>
    <property type="match status" value="1"/>
</dbReference>
<feature type="compositionally biased region" description="Polar residues" evidence="8">
    <location>
        <begin position="368"/>
        <end position="393"/>
    </location>
</feature>
<gene>
    <name evidence="10" type="ORF">EJ06DRAFT_408431</name>
</gene>
<dbReference type="Gene3D" id="3.30.60.90">
    <property type="match status" value="1"/>
</dbReference>
<evidence type="ECO:0000256" key="6">
    <source>
        <dbReference type="ARBA" id="ARBA00022843"/>
    </source>
</evidence>
<name>A0A6G1HXU4_9PEZI</name>
<feature type="compositionally biased region" description="Polar residues" evidence="8">
    <location>
        <begin position="405"/>
        <end position="414"/>
    </location>
</feature>
<dbReference type="AlphaFoldDB" id="A0A6G1HXU4"/>
<dbReference type="Gene3D" id="2.30.30.40">
    <property type="entry name" value="SH3 Domains"/>
    <property type="match status" value="1"/>
</dbReference>
<comment type="similarity">
    <text evidence="1">Belongs to the SH3RF family.</text>
</comment>
<dbReference type="PANTHER" id="PTHR16079:SF4">
    <property type="entry name" value="E3 UBIQUITIN-PROTEIN LIGASE CHFR"/>
    <property type="match status" value="1"/>
</dbReference>
<dbReference type="GO" id="GO:0006511">
    <property type="term" value="P:ubiquitin-dependent protein catabolic process"/>
    <property type="evidence" value="ECO:0007669"/>
    <property type="project" value="TreeGrafter"/>
</dbReference>
<protein>
    <recommendedName>
        <fullName evidence="9">RING-type domain-containing protein</fullName>
    </recommendedName>
</protein>
<dbReference type="Pfam" id="PF00569">
    <property type="entry name" value="ZZ"/>
    <property type="match status" value="1"/>
</dbReference>
<keyword evidence="11" id="KW-1185">Reference proteome</keyword>
<feature type="compositionally biased region" description="Basic and acidic residues" evidence="8">
    <location>
        <begin position="164"/>
        <end position="174"/>
    </location>
</feature>
<evidence type="ECO:0000313" key="11">
    <source>
        <dbReference type="Proteomes" id="UP000799640"/>
    </source>
</evidence>
<proteinExistence type="inferred from homology"/>
<feature type="region of interest" description="Disordered" evidence="8">
    <location>
        <begin position="638"/>
        <end position="668"/>
    </location>
</feature>
<dbReference type="GO" id="GO:0004842">
    <property type="term" value="F:ubiquitin-protein transferase activity"/>
    <property type="evidence" value="ECO:0007669"/>
    <property type="project" value="TreeGrafter"/>
</dbReference>
<evidence type="ECO:0000256" key="7">
    <source>
        <dbReference type="PROSITE-ProRule" id="PRU00175"/>
    </source>
</evidence>
<dbReference type="SMART" id="SM00291">
    <property type="entry name" value="ZnF_ZZ"/>
    <property type="match status" value="2"/>
</dbReference>
<dbReference type="Gene3D" id="3.30.40.10">
    <property type="entry name" value="Zinc/RING finger domain, C3HC4 (zinc finger)"/>
    <property type="match status" value="1"/>
</dbReference>
<keyword evidence="2" id="KW-0728">SH3 domain</keyword>
<dbReference type="Proteomes" id="UP000799640">
    <property type="component" value="Unassembled WGS sequence"/>
</dbReference>
<dbReference type="Pfam" id="PF00097">
    <property type="entry name" value="zf-C3HC4"/>
    <property type="match status" value="1"/>
</dbReference>
<dbReference type="GO" id="GO:0005634">
    <property type="term" value="C:nucleus"/>
    <property type="evidence" value="ECO:0007669"/>
    <property type="project" value="TreeGrafter"/>
</dbReference>
<sequence>MAEGTHNAHIDLEKELTCSICTDVLFQPLTLLDCLHTFCGACLKEWFLSQASSATSLHPYTCPSCRASVRGTKANATVTTLLDMFLHANPGKGKTTEEQDEQRRIYKPGDNVLPRLRRRAPDNEDDEDRRVLDEVRELSLREVGVSTTTHSAEPRESRRRGGGHSREPSRDRTRARLATRPDGQRSRTASRAASRDTSQVPPRQVEHQASLRSLLSASEVDPRDLEEEIMRQIEEEGLLDGIDLNNVDAVQENEISERIAEALRRRHEDRRRERRERDHALAASQPAIPTTREAPPRSVPTTAQNSRDRSRPPNRVESRHQRTASAQRPIHSSSDLPPNPTPSAALGMRRRSSAHERSPTEMERQRVTQRSNSGQTGETPANTTRVRSTTQTIAAEPRMRRSPRIGSSTFPVDNQNRRANHSSPSLVSSQPAPIVVSPQPSTPTGSTLSAQAVVNAPTLSERPRATSATAPAARPTMYTEPSISCNRCGLSDIQYEVYYNCQRCQSGNYNLCLRCYRHGKGCLQWYGFGRAAMQKYKRLEPPEGYPQGHEEPHVLIGHRYLHPTHATLPASHPSRLVTDEDPAKRLQSGVFCDICSAFANSCYWKCDSCNEGAWGFCNDCVNTGHHCTHPLLPLKQKPASPAPSHLAAPSEPHLPSPPSTPKSATFLPGPNSTQLANSTFYPLTFTTKCNRCSYPISPSHSRFHCSSCDNGDYDLCSSCYSALAAAGRVSPENGVGGWRRCPSGHRMVVVGFEDRDGGQRRVVVRDLVGGHALREDGESHGALATPNWSWRDADGTVRRARSARANVSGLGRFPPDSGVGMRVLGEWGYFPADGVVDELMFPRGAEVREVEDINGDWFWGVYAGAKGLFPGNYVRYLAG</sequence>
<evidence type="ECO:0000256" key="5">
    <source>
        <dbReference type="ARBA" id="ARBA00022833"/>
    </source>
</evidence>
<feature type="compositionally biased region" description="Polar residues" evidence="8">
    <location>
        <begin position="421"/>
        <end position="431"/>
    </location>
</feature>
<keyword evidence="6" id="KW-0832">Ubl conjugation</keyword>
<dbReference type="PROSITE" id="PS00518">
    <property type="entry name" value="ZF_RING_1"/>
    <property type="match status" value="1"/>
</dbReference>
<dbReference type="InterPro" id="IPR013083">
    <property type="entry name" value="Znf_RING/FYVE/PHD"/>
</dbReference>
<keyword evidence="3" id="KW-0479">Metal-binding</keyword>
<feature type="region of interest" description="Disordered" evidence="8">
    <location>
        <begin position="265"/>
        <end position="432"/>
    </location>
</feature>
<feature type="compositionally biased region" description="Low complexity" evidence="8">
    <location>
        <begin position="186"/>
        <end position="198"/>
    </location>
</feature>
<dbReference type="SMART" id="SM00184">
    <property type="entry name" value="RING"/>
    <property type="match status" value="1"/>
</dbReference>
<feature type="compositionally biased region" description="Basic and acidic residues" evidence="8">
    <location>
        <begin position="128"/>
        <end position="140"/>
    </location>
</feature>
<evidence type="ECO:0000256" key="8">
    <source>
        <dbReference type="SAM" id="MobiDB-lite"/>
    </source>
</evidence>
<dbReference type="PROSITE" id="PS50089">
    <property type="entry name" value="ZF_RING_2"/>
    <property type="match status" value="1"/>
</dbReference>
<dbReference type="PANTHER" id="PTHR16079">
    <property type="entry name" value="UBIQUITIN LIGASE PROTEIN CHFR"/>
    <property type="match status" value="1"/>
</dbReference>
<evidence type="ECO:0000259" key="9">
    <source>
        <dbReference type="PROSITE" id="PS50089"/>
    </source>
</evidence>
<feature type="compositionally biased region" description="Basic and acidic residues" evidence="8">
    <location>
        <begin position="353"/>
        <end position="366"/>
    </location>
</feature>
<dbReference type="SUPFAM" id="SSF50044">
    <property type="entry name" value="SH3-domain"/>
    <property type="match status" value="1"/>
</dbReference>
<dbReference type="InterPro" id="IPR001452">
    <property type="entry name" value="SH3_domain"/>
</dbReference>
<dbReference type="InterPro" id="IPR052256">
    <property type="entry name" value="E3_ubiquitin-ligase_CHFR"/>
</dbReference>
<dbReference type="GO" id="GO:0016567">
    <property type="term" value="P:protein ubiquitination"/>
    <property type="evidence" value="ECO:0007669"/>
    <property type="project" value="TreeGrafter"/>
</dbReference>
<evidence type="ECO:0000256" key="1">
    <source>
        <dbReference type="ARBA" id="ARBA00008649"/>
    </source>
</evidence>
<keyword evidence="5" id="KW-0862">Zinc</keyword>
<dbReference type="InterPro" id="IPR036028">
    <property type="entry name" value="SH3-like_dom_sf"/>
</dbReference>
<feature type="compositionally biased region" description="Polar residues" evidence="8">
    <location>
        <begin position="323"/>
        <end position="336"/>
    </location>
</feature>
<dbReference type="InterPro" id="IPR018957">
    <property type="entry name" value="Znf_C3HC4_RING-type"/>
</dbReference>
<feature type="domain" description="RING-type" evidence="9">
    <location>
        <begin position="18"/>
        <end position="66"/>
    </location>
</feature>
<feature type="compositionally biased region" description="Low complexity" evidence="8">
    <location>
        <begin position="638"/>
        <end position="650"/>
    </location>
</feature>
<dbReference type="GO" id="GO:0008270">
    <property type="term" value="F:zinc ion binding"/>
    <property type="evidence" value="ECO:0007669"/>
    <property type="project" value="UniProtKB-KW"/>
</dbReference>
<reference evidence="10" key="1">
    <citation type="journal article" date="2020" name="Stud. Mycol.">
        <title>101 Dothideomycetes genomes: a test case for predicting lifestyles and emergence of pathogens.</title>
        <authorList>
            <person name="Haridas S."/>
            <person name="Albert R."/>
            <person name="Binder M."/>
            <person name="Bloem J."/>
            <person name="Labutti K."/>
            <person name="Salamov A."/>
            <person name="Andreopoulos B."/>
            <person name="Baker S."/>
            <person name="Barry K."/>
            <person name="Bills G."/>
            <person name="Bluhm B."/>
            <person name="Cannon C."/>
            <person name="Castanera R."/>
            <person name="Culley D."/>
            <person name="Daum C."/>
            <person name="Ezra D."/>
            <person name="Gonzalez J."/>
            <person name="Henrissat B."/>
            <person name="Kuo A."/>
            <person name="Liang C."/>
            <person name="Lipzen A."/>
            <person name="Lutzoni F."/>
            <person name="Magnuson J."/>
            <person name="Mondo S."/>
            <person name="Nolan M."/>
            <person name="Ohm R."/>
            <person name="Pangilinan J."/>
            <person name="Park H.-J."/>
            <person name="Ramirez L."/>
            <person name="Alfaro M."/>
            <person name="Sun H."/>
            <person name="Tritt A."/>
            <person name="Yoshinaga Y."/>
            <person name="Zwiers L.-H."/>
            <person name="Turgeon B."/>
            <person name="Goodwin S."/>
            <person name="Spatafora J."/>
            <person name="Crous P."/>
            <person name="Grigoriev I."/>
        </authorList>
    </citation>
    <scope>NUCLEOTIDE SEQUENCE</scope>
    <source>
        <strain evidence="10">CBS 262.69</strain>
    </source>
</reference>